<organism evidence="2 3">
    <name type="scientific">Streptomyces ipomoeae</name>
    <dbReference type="NCBI Taxonomy" id="103232"/>
    <lineage>
        <taxon>Bacteria</taxon>
        <taxon>Bacillati</taxon>
        <taxon>Actinomycetota</taxon>
        <taxon>Actinomycetes</taxon>
        <taxon>Kitasatosporales</taxon>
        <taxon>Streptomycetaceae</taxon>
        <taxon>Streptomyces</taxon>
    </lineage>
</organism>
<evidence type="ECO:0000313" key="2">
    <source>
        <dbReference type="EMBL" id="TQE36423.1"/>
    </source>
</evidence>
<proteinExistence type="predicted"/>
<sequence>MGSRYGPLWEAYWQDLPQRESEAFWDCPPELGAATHIQLFGPHLDPALPLVDVGCGNGTQTAYLAGHFGRVLGVDIAEAALAKARQLNVGPHVEFRRLDLLDEAAVREFRDELGDVNVYQSGVIHQLAPADRDNCIHSLALLAGARGTVFAQELTPDSYRYMAYLMTIGRHDLPKLDRVSAYFGIGLQTAAGEAELDAVFAASGFELLASGSLSMHTTETLADGTPLKLPACYVVARPQRP</sequence>
<keyword evidence="2" id="KW-0489">Methyltransferase</keyword>
<keyword evidence="2" id="KW-0808">Transferase</keyword>
<gene>
    <name evidence="2" type="ORF">Sipo8835_10215</name>
</gene>
<dbReference type="Pfam" id="PF13649">
    <property type="entry name" value="Methyltransf_25"/>
    <property type="match status" value="1"/>
</dbReference>
<dbReference type="InterPro" id="IPR029063">
    <property type="entry name" value="SAM-dependent_MTases_sf"/>
</dbReference>
<accession>A0AAE8W4F0</accession>
<dbReference type="SUPFAM" id="SSF53335">
    <property type="entry name" value="S-adenosyl-L-methionine-dependent methyltransferases"/>
    <property type="match status" value="1"/>
</dbReference>
<evidence type="ECO:0000259" key="1">
    <source>
        <dbReference type="Pfam" id="PF13649"/>
    </source>
</evidence>
<dbReference type="EMBL" id="SPAZ01000091">
    <property type="protein sequence ID" value="TQE36423.1"/>
    <property type="molecule type" value="Genomic_DNA"/>
</dbReference>
<dbReference type="InterPro" id="IPR041698">
    <property type="entry name" value="Methyltransf_25"/>
</dbReference>
<dbReference type="RefSeq" id="WP_009322184.1">
    <property type="nucleotide sequence ID" value="NZ_JARAVA010000139.1"/>
</dbReference>
<dbReference type="GO" id="GO:0032259">
    <property type="term" value="P:methylation"/>
    <property type="evidence" value="ECO:0007669"/>
    <property type="project" value="UniProtKB-KW"/>
</dbReference>
<dbReference type="GO" id="GO:0008168">
    <property type="term" value="F:methyltransferase activity"/>
    <property type="evidence" value="ECO:0007669"/>
    <property type="project" value="UniProtKB-KW"/>
</dbReference>
<evidence type="ECO:0000313" key="3">
    <source>
        <dbReference type="Proteomes" id="UP000318720"/>
    </source>
</evidence>
<comment type="caution">
    <text evidence="2">The sequence shown here is derived from an EMBL/GenBank/DDBJ whole genome shotgun (WGS) entry which is preliminary data.</text>
</comment>
<dbReference type="Proteomes" id="UP000318720">
    <property type="component" value="Unassembled WGS sequence"/>
</dbReference>
<name>A0AAE8W4F0_9ACTN</name>
<reference evidence="2 3" key="1">
    <citation type="submission" date="2019-03" db="EMBL/GenBank/DDBJ databases">
        <title>Comparative genomic analyses of the sweetpotato soil rot pathogen, Streptomyces ipomoeae.</title>
        <authorList>
            <person name="Ruschel Soares N."/>
            <person name="Badger J.H."/>
            <person name="Huguet-Tapia J.C."/>
            <person name="Clark C.A."/>
            <person name="Pettis G.S."/>
        </authorList>
    </citation>
    <scope>NUCLEOTIDE SEQUENCE [LARGE SCALE GENOMIC DNA]</scope>
    <source>
        <strain evidence="2 3">88-35</strain>
    </source>
</reference>
<protein>
    <submittedName>
        <fullName evidence="2">Class I SAM-dependent methyltransferase</fullName>
    </submittedName>
</protein>
<dbReference type="Gene3D" id="3.40.50.150">
    <property type="entry name" value="Vaccinia Virus protein VP39"/>
    <property type="match status" value="1"/>
</dbReference>
<dbReference type="AlphaFoldDB" id="A0AAE8W4F0"/>
<dbReference type="CDD" id="cd02440">
    <property type="entry name" value="AdoMet_MTases"/>
    <property type="match status" value="1"/>
</dbReference>
<feature type="domain" description="Methyltransferase" evidence="1">
    <location>
        <begin position="51"/>
        <end position="139"/>
    </location>
</feature>